<dbReference type="PROSITE" id="PS51918">
    <property type="entry name" value="RADICAL_SAM"/>
    <property type="match status" value="1"/>
</dbReference>
<dbReference type="SUPFAM" id="SSF102114">
    <property type="entry name" value="Radical SAM enzymes"/>
    <property type="match status" value="1"/>
</dbReference>
<keyword evidence="8" id="KW-0670">Pyruvate</keyword>
<dbReference type="PANTHER" id="PTHR11228">
    <property type="entry name" value="RADICAL SAM DOMAIN PROTEIN"/>
    <property type="match status" value="1"/>
</dbReference>
<proteinExistence type="predicted"/>
<dbReference type="GO" id="GO:0046872">
    <property type="term" value="F:metal ion binding"/>
    <property type="evidence" value="ECO:0007669"/>
    <property type="project" value="UniProtKB-KW"/>
</dbReference>
<evidence type="ECO:0000313" key="8">
    <source>
        <dbReference type="EMBL" id="REE25248.1"/>
    </source>
</evidence>
<evidence type="ECO:0000256" key="4">
    <source>
        <dbReference type="ARBA" id="ARBA00022723"/>
    </source>
</evidence>
<dbReference type="InterPro" id="IPR006638">
    <property type="entry name" value="Elp3/MiaA/NifB-like_rSAM"/>
</dbReference>
<accession>A0A371NAQ3</accession>
<comment type="caution">
    <text evidence="8">The sequence shown here is derived from an EMBL/GenBank/DDBJ whole genome shotgun (WGS) entry which is preliminary data.</text>
</comment>
<keyword evidence="2" id="KW-0004">4Fe-4S</keyword>
<reference evidence="8 9" key="1">
    <citation type="submission" date="2018-07" db="EMBL/GenBank/DDBJ databases">
        <title>Genomic Encyclopedia of Type Strains, Phase IV (KMG-IV): sequencing the most valuable type-strain genomes for metagenomic binning, comparative biology and taxonomic classification.</title>
        <authorList>
            <person name="Goeker M."/>
        </authorList>
    </citation>
    <scope>NUCLEOTIDE SEQUENCE [LARGE SCALE GENOMIC DNA]</scope>
    <source>
        <strain evidence="8 9">DSM 7466</strain>
    </source>
</reference>
<keyword evidence="9" id="KW-1185">Reference proteome</keyword>
<dbReference type="InterPro" id="IPR050377">
    <property type="entry name" value="Radical_SAM_PqqE_MftC-like"/>
</dbReference>
<evidence type="ECO:0000256" key="3">
    <source>
        <dbReference type="ARBA" id="ARBA00022691"/>
    </source>
</evidence>
<protein>
    <submittedName>
        <fullName evidence="8">Pyruvate formate lyase activating enzyme</fullName>
    </submittedName>
</protein>
<dbReference type="SFLD" id="SFLDG01067">
    <property type="entry name" value="SPASM/twitch_domain_containing"/>
    <property type="match status" value="1"/>
</dbReference>
<dbReference type="SMART" id="SM00729">
    <property type="entry name" value="Elp3"/>
    <property type="match status" value="1"/>
</dbReference>
<evidence type="ECO:0000256" key="1">
    <source>
        <dbReference type="ARBA" id="ARBA00001966"/>
    </source>
</evidence>
<dbReference type="Proteomes" id="UP000256864">
    <property type="component" value="Unassembled WGS sequence"/>
</dbReference>
<evidence type="ECO:0000256" key="5">
    <source>
        <dbReference type="ARBA" id="ARBA00023004"/>
    </source>
</evidence>
<dbReference type="PANTHER" id="PTHR11228:SF27">
    <property type="entry name" value="GLYCYL-RADICAL ENZYME ACTIVATING ENZYME MJ1227-RELATED"/>
    <property type="match status" value="1"/>
</dbReference>
<evidence type="ECO:0000256" key="2">
    <source>
        <dbReference type="ARBA" id="ARBA00022485"/>
    </source>
</evidence>
<keyword evidence="6" id="KW-0411">Iron-sulfur</keyword>
<dbReference type="GO" id="GO:0051539">
    <property type="term" value="F:4 iron, 4 sulfur cluster binding"/>
    <property type="evidence" value="ECO:0007669"/>
    <property type="project" value="UniProtKB-KW"/>
</dbReference>
<evidence type="ECO:0000256" key="6">
    <source>
        <dbReference type="ARBA" id="ARBA00023014"/>
    </source>
</evidence>
<keyword evidence="8" id="KW-0456">Lyase</keyword>
<dbReference type="InterPro" id="IPR058240">
    <property type="entry name" value="rSAM_sf"/>
</dbReference>
<keyword evidence="5" id="KW-0408">Iron</keyword>
<dbReference type="GeneID" id="77402506"/>
<feature type="domain" description="Radical SAM core" evidence="7">
    <location>
        <begin position="30"/>
        <end position="238"/>
    </location>
</feature>
<dbReference type="SFLD" id="SFLDS00029">
    <property type="entry name" value="Radical_SAM"/>
    <property type="match status" value="1"/>
</dbReference>
<evidence type="ECO:0000313" key="9">
    <source>
        <dbReference type="Proteomes" id="UP000256864"/>
    </source>
</evidence>
<keyword evidence="4" id="KW-0479">Metal-binding</keyword>
<dbReference type="EMBL" id="QREL01000003">
    <property type="protein sequence ID" value="REE25248.1"/>
    <property type="molecule type" value="Genomic_DNA"/>
</dbReference>
<dbReference type="InterPro" id="IPR000385">
    <property type="entry name" value="MoaA_NifB_PqqE_Fe-S-bd_CS"/>
</dbReference>
<dbReference type="InterPro" id="IPR007197">
    <property type="entry name" value="rSAM"/>
</dbReference>
<gene>
    <name evidence="8" type="ORF">C7452_1598</name>
</gene>
<dbReference type="GO" id="GO:0032324">
    <property type="term" value="P:molybdopterin cofactor biosynthetic process"/>
    <property type="evidence" value="ECO:0007669"/>
    <property type="project" value="UniProtKB-ARBA"/>
</dbReference>
<dbReference type="RefSeq" id="WP_115892774.1">
    <property type="nucleotide sequence ID" value="NZ_QREL01000003.1"/>
</dbReference>
<keyword evidence="3" id="KW-0949">S-adenosyl-L-methionine</keyword>
<dbReference type="Gene3D" id="3.20.20.70">
    <property type="entry name" value="Aldolase class I"/>
    <property type="match status" value="1"/>
</dbReference>
<comment type="cofactor">
    <cofactor evidence="1">
        <name>[4Fe-4S] cluster</name>
        <dbReference type="ChEBI" id="CHEBI:49883"/>
    </cofactor>
</comment>
<name>A0A371NAQ3_9EURY</name>
<dbReference type="AlphaFoldDB" id="A0A371NAQ3"/>
<organism evidence="8 9">
    <name type="scientific">Methanothermobacter defluvii</name>
    <dbReference type="NCBI Taxonomy" id="49339"/>
    <lineage>
        <taxon>Archaea</taxon>
        <taxon>Methanobacteriati</taxon>
        <taxon>Methanobacteriota</taxon>
        <taxon>Methanomada group</taxon>
        <taxon>Methanobacteria</taxon>
        <taxon>Methanobacteriales</taxon>
        <taxon>Methanobacteriaceae</taxon>
        <taxon>Methanothermobacter</taxon>
    </lineage>
</organism>
<sequence>MAFRGETRRAIRHTTDIKTFHPEVKHIQLSHISVSDIITVLTPTCNFRCRYCFFKPSGCMNHSPDRIADLIQRIRDETGVERVLIAGGEPTLQEDLPELTEILAGDFHVTISTNGTRRDVLRRSTFHEVHVDLKALDKEKHIQLTGESNRDVLECIEEFSGSDRIEVSTVLVPGFVDLDEIEGIAEFLSVWDVPYRITGYVAHGNSLDARRPRDDEIREAARISRRYLSRVSTSLDFRRHTKRRMIIRTL</sequence>
<dbReference type="CDD" id="cd01335">
    <property type="entry name" value="Radical_SAM"/>
    <property type="match status" value="1"/>
</dbReference>
<dbReference type="PROSITE" id="PS01305">
    <property type="entry name" value="MOAA_NIFB_PQQE"/>
    <property type="match status" value="1"/>
</dbReference>
<dbReference type="Pfam" id="PF04055">
    <property type="entry name" value="Radical_SAM"/>
    <property type="match status" value="1"/>
</dbReference>
<dbReference type="GO" id="GO:0016829">
    <property type="term" value="F:lyase activity"/>
    <property type="evidence" value="ECO:0007669"/>
    <property type="project" value="UniProtKB-KW"/>
</dbReference>
<evidence type="ECO:0000259" key="7">
    <source>
        <dbReference type="PROSITE" id="PS51918"/>
    </source>
</evidence>
<dbReference type="InterPro" id="IPR013785">
    <property type="entry name" value="Aldolase_TIM"/>
</dbReference>